<evidence type="ECO:0000256" key="5">
    <source>
        <dbReference type="ARBA" id="ARBA00022723"/>
    </source>
</evidence>
<dbReference type="PANTHER" id="PTHR42904:SF6">
    <property type="entry name" value="NAD-CAPPED RNA HYDROLASE NUDT12"/>
    <property type="match status" value="1"/>
</dbReference>
<dbReference type="GO" id="GO:0006742">
    <property type="term" value="P:NADP+ catabolic process"/>
    <property type="evidence" value="ECO:0007669"/>
    <property type="project" value="TreeGrafter"/>
</dbReference>
<gene>
    <name evidence="12" type="ORF">BCF53_108123</name>
</gene>
<evidence type="ECO:0000256" key="10">
    <source>
        <dbReference type="RuleBase" id="RU003476"/>
    </source>
</evidence>
<dbReference type="Gene3D" id="3.90.79.10">
    <property type="entry name" value="Nucleoside Triphosphate Pyrophosphohydrolase"/>
    <property type="match status" value="1"/>
</dbReference>
<dbReference type="SUPFAM" id="SSF55811">
    <property type="entry name" value="Nudix"/>
    <property type="match status" value="2"/>
</dbReference>
<evidence type="ECO:0000256" key="8">
    <source>
        <dbReference type="ARBA" id="ARBA00023027"/>
    </source>
</evidence>
<protein>
    <recommendedName>
        <fullName evidence="4">NAD(+) diphosphatase</fullName>
        <ecNumber evidence="4">3.6.1.22</ecNumber>
    </recommendedName>
</protein>
<reference evidence="12 13" key="1">
    <citation type="submission" date="2019-03" db="EMBL/GenBank/DDBJ databases">
        <title>Genomic Encyclopedia of Archaeal and Bacterial Type Strains, Phase II (KMG-II): from individual species to whole genera.</title>
        <authorList>
            <person name="Goeker M."/>
        </authorList>
    </citation>
    <scope>NUCLEOTIDE SEQUENCE [LARGE SCALE GENOMIC DNA]</scope>
    <source>
        <strain evidence="12 13">DSM 15388</strain>
    </source>
</reference>
<keyword evidence="8" id="KW-0520">NAD</keyword>
<dbReference type="GO" id="GO:0046872">
    <property type="term" value="F:metal ion binding"/>
    <property type="evidence" value="ECO:0007669"/>
    <property type="project" value="UniProtKB-KW"/>
</dbReference>
<dbReference type="InterPro" id="IPR015797">
    <property type="entry name" value="NUDIX_hydrolase-like_dom_sf"/>
</dbReference>
<keyword evidence="6 10" id="KW-0378">Hydrolase</keyword>
<evidence type="ECO:0000256" key="3">
    <source>
        <dbReference type="ARBA" id="ARBA00009595"/>
    </source>
</evidence>
<evidence type="ECO:0000259" key="11">
    <source>
        <dbReference type="PROSITE" id="PS51462"/>
    </source>
</evidence>
<comment type="similarity">
    <text evidence="3">Belongs to the Nudix hydrolase family. NudC subfamily.</text>
</comment>
<keyword evidence="13" id="KW-1185">Reference proteome</keyword>
<dbReference type="InterPro" id="IPR020476">
    <property type="entry name" value="Nudix_hydrolase"/>
</dbReference>
<evidence type="ECO:0000256" key="6">
    <source>
        <dbReference type="ARBA" id="ARBA00022801"/>
    </source>
</evidence>
<feature type="domain" description="Nudix hydrolase" evidence="11">
    <location>
        <begin position="139"/>
        <end position="264"/>
    </location>
</feature>
<evidence type="ECO:0000256" key="4">
    <source>
        <dbReference type="ARBA" id="ARBA00012381"/>
    </source>
</evidence>
<comment type="cofactor">
    <cofactor evidence="2">
        <name>Zn(2+)</name>
        <dbReference type="ChEBI" id="CHEBI:29105"/>
    </cofactor>
</comment>
<dbReference type="Pfam" id="PF09297">
    <property type="entry name" value="Zn_ribbon_NUD"/>
    <property type="match status" value="1"/>
</dbReference>
<evidence type="ECO:0000313" key="12">
    <source>
        <dbReference type="EMBL" id="TCS40758.1"/>
    </source>
</evidence>
<dbReference type="PRINTS" id="PR00502">
    <property type="entry name" value="NUDIXFAMILY"/>
</dbReference>
<comment type="cofactor">
    <cofactor evidence="1">
        <name>Mg(2+)</name>
        <dbReference type="ChEBI" id="CHEBI:18420"/>
    </cofactor>
</comment>
<dbReference type="PANTHER" id="PTHR42904">
    <property type="entry name" value="NUDIX HYDROLASE, NUDC SUBFAMILY"/>
    <property type="match status" value="1"/>
</dbReference>
<dbReference type="NCBIfam" id="NF001299">
    <property type="entry name" value="PRK00241.1"/>
    <property type="match status" value="1"/>
</dbReference>
<comment type="caution">
    <text evidence="12">The sequence shown here is derived from an EMBL/GenBank/DDBJ whole genome shotgun (WGS) entry which is preliminary data.</text>
</comment>
<dbReference type="GO" id="GO:0035529">
    <property type="term" value="F:NADH pyrophosphatase activity"/>
    <property type="evidence" value="ECO:0007669"/>
    <property type="project" value="TreeGrafter"/>
</dbReference>
<keyword evidence="5" id="KW-0479">Metal-binding</keyword>
<organism evidence="12 13">
    <name type="scientific">Reinekea marinisedimentorum</name>
    <dbReference type="NCBI Taxonomy" id="230495"/>
    <lineage>
        <taxon>Bacteria</taxon>
        <taxon>Pseudomonadati</taxon>
        <taxon>Pseudomonadota</taxon>
        <taxon>Gammaproteobacteria</taxon>
        <taxon>Oceanospirillales</taxon>
        <taxon>Saccharospirillaceae</taxon>
        <taxon>Reinekea</taxon>
    </lineage>
</organism>
<dbReference type="RefSeq" id="WP_132701726.1">
    <property type="nucleotide sequence ID" value="NZ_SLZR01000008.1"/>
</dbReference>
<dbReference type="EC" id="3.6.1.22" evidence="4"/>
<dbReference type="GO" id="GO:0005829">
    <property type="term" value="C:cytosol"/>
    <property type="evidence" value="ECO:0007669"/>
    <property type="project" value="TreeGrafter"/>
</dbReference>
<accession>A0A4R3I936</accession>
<evidence type="ECO:0000313" key="13">
    <source>
        <dbReference type="Proteomes" id="UP000295793"/>
    </source>
</evidence>
<evidence type="ECO:0000256" key="9">
    <source>
        <dbReference type="ARBA" id="ARBA00023679"/>
    </source>
</evidence>
<keyword evidence="7" id="KW-0460">Magnesium</keyword>
<sequence>MLYELNNHSVDFPTDTPQLGKDSKLILWFQGQVLMNGYDIAWSLAELDDEFEDLEFVALLDGKPYFTANLPAKPEGAVLKALRDLAYVSETAFMLCARARNLLDWYRQHRFCGQCGQTTERIKGEPATSCSKCRLRFYPRISPCVIVVITRGDEMLLAQGYRHRDKGWYGAVAGFIETGESAEQAVIREVREEVGVDVGNIQYMNSQAWPFPNQLMLGFTAEYLAGEIQPQPGEIEDARWFNINDLPSYPPGTTIAGWLIRQYQLSRQSE</sequence>
<dbReference type="Proteomes" id="UP000295793">
    <property type="component" value="Unassembled WGS sequence"/>
</dbReference>
<evidence type="ECO:0000256" key="7">
    <source>
        <dbReference type="ARBA" id="ARBA00022842"/>
    </source>
</evidence>
<dbReference type="InterPro" id="IPR015376">
    <property type="entry name" value="Znr_NADH_PPase"/>
</dbReference>
<comment type="catalytic activity">
    <reaction evidence="9">
        <text>a 5'-end NAD(+)-phospho-ribonucleoside in mRNA + H2O = a 5'-end phospho-adenosine-phospho-ribonucleoside in mRNA + beta-nicotinamide D-ribonucleotide + 2 H(+)</text>
        <dbReference type="Rhea" id="RHEA:60876"/>
        <dbReference type="Rhea" id="RHEA-COMP:15698"/>
        <dbReference type="Rhea" id="RHEA-COMP:15719"/>
        <dbReference type="ChEBI" id="CHEBI:14649"/>
        <dbReference type="ChEBI" id="CHEBI:15377"/>
        <dbReference type="ChEBI" id="CHEBI:15378"/>
        <dbReference type="ChEBI" id="CHEBI:144029"/>
        <dbReference type="ChEBI" id="CHEBI:144051"/>
    </reaction>
    <physiologicalReaction direction="left-to-right" evidence="9">
        <dbReference type="Rhea" id="RHEA:60877"/>
    </physiologicalReaction>
</comment>
<dbReference type="InterPro" id="IPR020084">
    <property type="entry name" value="NUDIX_hydrolase_CS"/>
</dbReference>
<dbReference type="OrthoDB" id="9791656at2"/>
<dbReference type="CDD" id="cd03429">
    <property type="entry name" value="NUDIX_NADH_pyrophosphatase_Nudt13"/>
    <property type="match status" value="1"/>
</dbReference>
<proteinExistence type="inferred from homology"/>
<dbReference type="PROSITE" id="PS51462">
    <property type="entry name" value="NUDIX"/>
    <property type="match status" value="1"/>
</dbReference>
<dbReference type="AlphaFoldDB" id="A0A4R3I936"/>
<dbReference type="Pfam" id="PF00293">
    <property type="entry name" value="NUDIX"/>
    <property type="match status" value="1"/>
</dbReference>
<name>A0A4R3I936_9GAMM</name>
<evidence type="ECO:0000256" key="2">
    <source>
        <dbReference type="ARBA" id="ARBA00001947"/>
    </source>
</evidence>
<dbReference type="InterPro" id="IPR049734">
    <property type="entry name" value="NudC-like_C"/>
</dbReference>
<dbReference type="Gene3D" id="3.90.79.20">
    <property type="match status" value="1"/>
</dbReference>
<dbReference type="InterPro" id="IPR050241">
    <property type="entry name" value="NAD-cap_RNA_hydrolase_NudC"/>
</dbReference>
<dbReference type="InterPro" id="IPR000086">
    <property type="entry name" value="NUDIX_hydrolase_dom"/>
</dbReference>
<evidence type="ECO:0000256" key="1">
    <source>
        <dbReference type="ARBA" id="ARBA00001946"/>
    </source>
</evidence>
<dbReference type="EMBL" id="SLZR01000008">
    <property type="protein sequence ID" value="TCS40758.1"/>
    <property type="molecule type" value="Genomic_DNA"/>
</dbReference>
<dbReference type="PROSITE" id="PS00893">
    <property type="entry name" value="NUDIX_BOX"/>
    <property type="match status" value="1"/>
</dbReference>
<dbReference type="GO" id="GO:0019677">
    <property type="term" value="P:NAD+ catabolic process"/>
    <property type="evidence" value="ECO:0007669"/>
    <property type="project" value="TreeGrafter"/>
</dbReference>